<dbReference type="EMBL" id="MN740361">
    <property type="protein sequence ID" value="QHU02671.1"/>
    <property type="molecule type" value="Genomic_DNA"/>
</dbReference>
<dbReference type="AlphaFoldDB" id="A0A6C0JCS0"/>
<protein>
    <submittedName>
        <fullName evidence="2">Uncharacterized protein</fullName>
    </submittedName>
</protein>
<reference evidence="2" key="1">
    <citation type="journal article" date="2020" name="Nature">
        <title>Giant virus diversity and host interactions through global metagenomics.</title>
        <authorList>
            <person name="Schulz F."/>
            <person name="Roux S."/>
            <person name="Paez-Espino D."/>
            <person name="Jungbluth S."/>
            <person name="Walsh D.A."/>
            <person name="Denef V.J."/>
            <person name="McMahon K.D."/>
            <person name="Konstantinidis K.T."/>
            <person name="Eloe-Fadrosh E.A."/>
            <person name="Kyrpides N.C."/>
            <person name="Woyke T."/>
        </authorList>
    </citation>
    <scope>NUCLEOTIDE SEQUENCE</scope>
    <source>
        <strain evidence="2">GVMAG-M-3300025880-76</strain>
    </source>
</reference>
<keyword evidence="1" id="KW-0812">Transmembrane</keyword>
<proteinExistence type="predicted"/>
<feature type="transmembrane region" description="Helical" evidence="1">
    <location>
        <begin position="31"/>
        <end position="51"/>
    </location>
</feature>
<evidence type="ECO:0000256" key="1">
    <source>
        <dbReference type="SAM" id="Phobius"/>
    </source>
</evidence>
<keyword evidence="1" id="KW-0472">Membrane</keyword>
<organism evidence="2">
    <name type="scientific">viral metagenome</name>
    <dbReference type="NCBI Taxonomy" id="1070528"/>
    <lineage>
        <taxon>unclassified sequences</taxon>
        <taxon>metagenomes</taxon>
        <taxon>organismal metagenomes</taxon>
    </lineage>
</organism>
<name>A0A6C0JCS0_9ZZZZ</name>
<sequence>MSSHLVEPGVHYFYFNTLKKCHTFKEEYYNYIYNIIVILFVVCSLSGFLYYKYKGKLSYKQQEEAEAKRQMYIMEKIKNYKHVTKHKNDLITSIPQLNSEYNVIARRFYN</sequence>
<accession>A0A6C0JCS0</accession>
<evidence type="ECO:0000313" key="2">
    <source>
        <dbReference type="EMBL" id="QHU02671.1"/>
    </source>
</evidence>
<keyword evidence="1" id="KW-1133">Transmembrane helix</keyword>